<dbReference type="SUPFAM" id="SSF48371">
    <property type="entry name" value="ARM repeat"/>
    <property type="match status" value="1"/>
</dbReference>
<dbReference type="Proteomes" id="UP000190274">
    <property type="component" value="Chromosome E"/>
</dbReference>
<gene>
    <name evidence="8" type="ORF">LADA_0E13916G</name>
</gene>
<dbReference type="Pfam" id="PF09759">
    <property type="entry name" value="Atx10homo_assoc"/>
    <property type="match status" value="1"/>
</dbReference>
<dbReference type="OrthoDB" id="379794at2759"/>
<evidence type="ECO:0000256" key="4">
    <source>
        <dbReference type="ARBA" id="ARBA00044746"/>
    </source>
</evidence>
<evidence type="ECO:0000259" key="7">
    <source>
        <dbReference type="Pfam" id="PF09759"/>
    </source>
</evidence>
<accession>A0A1G4JG55</accession>
<dbReference type="EMBL" id="LT598455">
    <property type="protein sequence ID" value="SCU89145.1"/>
    <property type="molecule type" value="Genomic_DNA"/>
</dbReference>
<name>A0A1G4JG55_9SACH</name>
<evidence type="ECO:0000256" key="3">
    <source>
        <dbReference type="ARBA" id="ARBA00023306"/>
    </source>
</evidence>
<keyword evidence="3" id="KW-0131">Cell cycle</keyword>
<dbReference type="GO" id="GO:0005829">
    <property type="term" value="C:cytosol"/>
    <property type="evidence" value="ECO:0007669"/>
    <property type="project" value="TreeGrafter"/>
</dbReference>
<protein>
    <recommendedName>
        <fullName evidence="5">Ataxin-10 homolog</fullName>
    </recommendedName>
    <alternativeName>
        <fullName evidence="6">Copper transport protein 86</fullName>
    </alternativeName>
</protein>
<keyword evidence="9" id="KW-1185">Reference proteome</keyword>
<evidence type="ECO:0000256" key="1">
    <source>
        <dbReference type="ARBA" id="ARBA00008384"/>
    </source>
</evidence>
<reference evidence="9" key="1">
    <citation type="submission" date="2016-03" db="EMBL/GenBank/DDBJ databases">
        <authorList>
            <person name="Devillers H."/>
        </authorList>
    </citation>
    <scope>NUCLEOTIDE SEQUENCE [LARGE SCALE GENOMIC DNA]</scope>
</reference>
<keyword evidence="2" id="KW-0132">Cell division</keyword>
<evidence type="ECO:0000313" key="9">
    <source>
        <dbReference type="Proteomes" id="UP000190274"/>
    </source>
</evidence>
<comment type="function">
    <text evidence="4">May play a role in the regulation of cytokinesis.</text>
</comment>
<dbReference type="InterPro" id="IPR051374">
    <property type="entry name" value="Ataxin-10/CTR86_families"/>
</dbReference>
<feature type="domain" description="Ataxin-10" evidence="7">
    <location>
        <begin position="423"/>
        <end position="520"/>
    </location>
</feature>
<sequence length="525" mass="59622">MPELEISALQDVESLFKTSSDETKAWEAAIPGLNSIVIKSSQNDTYRRSLSGSEGIWRLISSCFDIAYVKPSHDQPPVVRYWYLRLLRGVVLLARNLCIDSQDFPQRLMIQDKAMKAFNSLGATFAFDEIEVALYKTILEFISNLTMKAVLYEPKNSNLVAQFLCYPTKGLEDENLFAPYALLLRNLTGHTDFVFDFLKLKESSNVLYDFLLKTIAYRYTEIPAILRGTSQDDVELSTLSSIILSVFRNICCHESFSPFLSELEVSNPKAFLEYLAMAQLLATSIESWNKFELTTIMSWCFVQLKSMCEEVKTYFERNVEDESRAKFLHDKMLVVLDILATLAKFEHVRKFLLSYNGLELLVSLLHVFQTNLLRVNVLKQTTKNSSSFKITNGRGEKVWDEALIQSRLDLTNGAIKPTNFPECKSLVIEVLGFLVYSNKQAQDMVRDLQGLEAVLSNCVIDDNDPFIKERSIMCIKHLLQDNDENQKIVAQLESKTAVQDEALSSAGYQINVGDDGKVQLARPQG</sequence>
<proteinExistence type="inferred from homology"/>
<dbReference type="GO" id="GO:0051301">
    <property type="term" value="P:cell division"/>
    <property type="evidence" value="ECO:0007669"/>
    <property type="project" value="UniProtKB-KW"/>
</dbReference>
<dbReference type="InterPro" id="IPR016024">
    <property type="entry name" value="ARM-type_fold"/>
</dbReference>
<dbReference type="InterPro" id="IPR019156">
    <property type="entry name" value="Ataxin-10_domain"/>
</dbReference>
<dbReference type="PANTHER" id="PTHR13255:SF0">
    <property type="entry name" value="ATAXIN-10"/>
    <property type="match status" value="1"/>
</dbReference>
<dbReference type="Gene3D" id="1.25.10.10">
    <property type="entry name" value="Leucine-rich Repeat Variant"/>
    <property type="match status" value="1"/>
</dbReference>
<dbReference type="AlphaFoldDB" id="A0A1G4JG55"/>
<evidence type="ECO:0000256" key="2">
    <source>
        <dbReference type="ARBA" id="ARBA00022618"/>
    </source>
</evidence>
<evidence type="ECO:0000256" key="6">
    <source>
        <dbReference type="ARBA" id="ARBA00044805"/>
    </source>
</evidence>
<comment type="similarity">
    <text evidence="1">Belongs to the ataxin-10 family.</text>
</comment>
<organism evidence="8 9">
    <name type="scientific">Lachancea dasiensis</name>
    <dbReference type="NCBI Taxonomy" id="1072105"/>
    <lineage>
        <taxon>Eukaryota</taxon>
        <taxon>Fungi</taxon>
        <taxon>Dikarya</taxon>
        <taxon>Ascomycota</taxon>
        <taxon>Saccharomycotina</taxon>
        <taxon>Saccharomycetes</taxon>
        <taxon>Saccharomycetales</taxon>
        <taxon>Saccharomycetaceae</taxon>
        <taxon>Lachancea</taxon>
    </lineage>
</organism>
<evidence type="ECO:0000256" key="5">
    <source>
        <dbReference type="ARBA" id="ARBA00044801"/>
    </source>
</evidence>
<dbReference type="PANTHER" id="PTHR13255">
    <property type="entry name" value="ATAXIN-10"/>
    <property type="match status" value="1"/>
</dbReference>
<dbReference type="InterPro" id="IPR011989">
    <property type="entry name" value="ARM-like"/>
</dbReference>
<evidence type="ECO:0000313" key="8">
    <source>
        <dbReference type="EMBL" id="SCU89145.1"/>
    </source>
</evidence>